<dbReference type="EMBL" id="JBHUFW010000007">
    <property type="protein sequence ID" value="MFD1863258.1"/>
    <property type="molecule type" value="Genomic_DNA"/>
</dbReference>
<reference evidence="21" key="1">
    <citation type="journal article" date="2019" name="Int. J. Syst. Evol. Microbiol.">
        <title>The Global Catalogue of Microorganisms (GCM) 10K type strain sequencing project: providing services to taxonomists for standard genome sequencing and annotation.</title>
        <authorList>
            <consortium name="The Broad Institute Genomics Platform"/>
            <consortium name="The Broad Institute Genome Sequencing Center for Infectious Disease"/>
            <person name="Wu L."/>
            <person name="Ma J."/>
        </authorList>
    </citation>
    <scope>NUCLEOTIDE SEQUENCE [LARGE SCALE GENOMIC DNA]</scope>
    <source>
        <strain evidence="21">CGMCC 1.15475</strain>
    </source>
</reference>
<evidence type="ECO:0000256" key="15">
    <source>
        <dbReference type="RuleBase" id="RU004326"/>
    </source>
</evidence>
<dbReference type="CDD" id="cd05799">
    <property type="entry name" value="PGM2"/>
    <property type="match status" value="1"/>
</dbReference>
<dbReference type="SUPFAM" id="SSF53738">
    <property type="entry name" value="Phosphoglucomutase, first 3 domains"/>
    <property type="match status" value="3"/>
</dbReference>
<dbReference type="Gene3D" id="3.40.120.10">
    <property type="entry name" value="Alpha-D-Glucose-1,6-Bisphosphate, subunit A, domain 3"/>
    <property type="match status" value="3"/>
</dbReference>
<dbReference type="EC" id="5.4.2.2" evidence="6"/>
<feature type="domain" description="Alpha-D-phosphohexomutase alpha/beta/alpha" evidence="17">
    <location>
        <begin position="43"/>
        <end position="179"/>
    </location>
</feature>
<dbReference type="Pfam" id="PF02878">
    <property type="entry name" value="PGM_PMM_I"/>
    <property type="match status" value="1"/>
</dbReference>
<keyword evidence="7" id="KW-0119">Carbohydrate metabolism</keyword>
<evidence type="ECO:0000256" key="13">
    <source>
        <dbReference type="ARBA" id="ARBA00041398"/>
    </source>
</evidence>
<evidence type="ECO:0000256" key="3">
    <source>
        <dbReference type="ARBA" id="ARBA00005164"/>
    </source>
</evidence>
<feature type="domain" description="Alpha-D-phosphohexomutase alpha/beta/alpha" evidence="18">
    <location>
        <begin position="207"/>
        <end position="304"/>
    </location>
</feature>
<name>A0ABW4QI21_9BACL</name>
<organism evidence="20 21">
    <name type="scientific">Planococcus chinensis</name>
    <dbReference type="NCBI Taxonomy" id="272917"/>
    <lineage>
        <taxon>Bacteria</taxon>
        <taxon>Bacillati</taxon>
        <taxon>Bacillota</taxon>
        <taxon>Bacilli</taxon>
        <taxon>Bacillales</taxon>
        <taxon>Caryophanaceae</taxon>
        <taxon>Planococcus</taxon>
    </lineage>
</organism>
<dbReference type="PRINTS" id="PR00509">
    <property type="entry name" value="PGMPMM"/>
</dbReference>
<gene>
    <name evidence="20" type="ORF">ACFSDB_10055</name>
</gene>
<evidence type="ECO:0000256" key="11">
    <source>
        <dbReference type="ARBA" id="ARBA00023235"/>
    </source>
</evidence>
<keyword evidence="21" id="KW-1185">Reference proteome</keyword>
<evidence type="ECO:0000256" key="10">
    <source>
        <dbReference type="ARBA" id="ARBA00022842"/>
    </source>
</evidence>
<evidence type="ECO:0000259" key="18">
    <source>
        <dbReference type="Pfam" id="PF02879"/>
    </source>
</evidence>
<dbReference type="InterPro" id="IPR016055">
    <property type="entry name" value="A-D-PHexomutase_a/b/a-I/II/III"/>
</dbReference>
<dbReference type="InterPro" id="IPR005844">
    <property type="entry name" value="A-D-PHexomutase_a/b/a-I"/>
</dbReference>
<dbReference type="InterPro" id="IPR005845">
    <property type="entry name" value="A-D-PHexomutase_a/b/a-II"/>
</dbReference>
<evidence type="ECO:0000256" key="6">
    <source>
        <dbReference type="ARBA" id="ARBA00012728"/>
    </source>
</evidence>
<protein>
    <recommendedName>
        <fullName evidence="12">Phosphoglucomutase</fullName>
        <ecNumber evidence="6">5.4.2.2</ecNumber>
    </recommendedName>
    <alternativeName>
        <fullName evidence="14">Alpha-phosphoglucomutase</fullName>
    </alternativeName>
    <alternativeName>
        <fullName evidence="13">Glucose phosphomutase</fullName>
    </alternativeName>
</protein>
<feature type="domain" description="Alpha-D-phosphohexomutase C-terminal" evidence="16">
    <location>
        <begin position="500"/>
        <end position="541"/>
    </location>
</feature>
<comment type="similarity">
    <text evidence="5 15">Belongs to the phosphohexose mutase family.</text>
</comment>
<dbReference type="RefSeq" id="WP_204892953.1">
    <property type="nucleotide sequence ID" value="NZ_JBHUFW010000007.1"/>
</dbReference>
<dbReference type="InterPro" id="IPR005846">
    <property type="entry name" value="A-D-PHexomutase_a/b/a-III"/>
</dbReference>
<dbReference type="InterPro" id="IPR005841">
    <property type="entry name" value="Alpha-D-phosphohexomutase_SF"/>
</dbReference>
<evidence type="ECO:0000259" key="19">
    <source>
        <dbReference type="Pfam" id="PF02880"/>
    </source>
</evidence>
<keyword evidence="7" id="KW-0313">Glucose metabolism</keyword>
<dbReference type="Pfam" id="PF02879">
    <property type="entry name" value="PGM_PMM_II"/>
    <property type="match status" value="1"/>
</dbReference>
<sequence length="566" mass="63111">MTWQERIKRWLEHDRLDEVTREALNLLKDDEKLAEDAFYQDLAFGTGGMRGEIGPGTNRMNVYTVRKASQGIANYIKENGEMAMARGIAIAYDSRRMSPEFAQEAAKTFAANGIHTYVYSEPRTTPQLSFSVRYLNAFMGVVITASHNPPEYNGYKVYGEDGAQLNLEDADRVISFVSEVEDELGIDNSSYDPALLVSLGEKLDAAYIEQALTVQEGSANPIKAVFTPLHGASGSTVKRLLDEAGYADIVYVAEQMQPDGEFPTVKSPNPEEASAFELAEKYGKETGAELLIAIDPDGDRVGAAVLSGGHYELLNGNQTGALLIDYLLGQKQAKGTLPANGKIFKTIVTSEFGRVIAESYAVDSEDVLTGFKFIGEKLKHNDQEKKFEFLFGYEESYGYLIKDFARDKDAVQATLLLIEAAAYYKTQGMTLHDKLTELYNRHGWYREALVSMTKKGLEGAREITALLEGLREQPIREIAGIPVVSIEDYETQNRIFADMKTNEKIELPQSNVLKYFLEDGSWVCVRPSGTEPKVKYYFGVTAANERDSDEKLELLKQTFLDELNSR</sequence>
<dbReference type="PANTHER" id="PTHR45745:SF1">
    <property type="entry name" value="PHOSPHOGLUCOMUTASE 2B-RELATED"/>
    <property type="match status" value="1"/>
</dbReference>
<evidence type="ECO:0000256" key="14">
    <source>
        <dbReference type="ARBA" id="ARBA00041467"/>
    </source>
</evidence>
<evidence type="ECO:0000313" key="20">
    <source>
        <dbReference type="EMBL" id="MFD1863258.1"/>
    </source>
</evidence>
<dbReference type="InterPro" id="IPR016066">
    <property type="entry name" value="A-D-PHexomutase_CS"/>
</dbReference>
<evidence type="ECO:0000256" key="12">
    <source>
        <dbReference type="ARBA" id="ARBA00039995"/>
    </source>
</evidence>
<comment type="caution">
    <text evidence="20">The sequence shown here is derived from an EMBL/GenBank/DDBJ whole genome shotgun (WGS) entry which is preliminary data.</text>
</comment>
<keyword evidence="10 15" id="KW-0460">Magnesium</keyword>
<dbReference type="GO" id="GO:0016853">
    <property type="term" value="F:isomerase activity"/>
    <property type="evidence" value="ECO:0007669"/>
    <property type="project" value="UniProtKB-KW"/>
</dbReference>
<dbReference type="Proteomes" id="UP001597273">
    <property type="component" value="Unassembled WGS sequence"/>
</dbReference>
<evidence type="ECO:0000256" key="4">
    <source>
        <dbReference type="ARBA" id="ARBA00005189"/>
    </source>
</evidence>
<comment type="cofactor">
    <cofactor evidence="2">
        <name>Mg(2+)</name>
        <dbReference type="ChEBI" id="CHEBI:18420"/>
    </cofactor>
</comment>
<dbReference type="Gene3D" id="3.30.310.50">
    <property type="entry name" value="Alpha-D-phosphohexomutase, C-terminal domain"/>
    <property type="match status" value="1"/>
</dbReference>
<evidence type="ECO:0000256" key="7">
    <source>
        <dbReference type="ARBA" id="ARBA00022526"/>
    </source>
</evidence>
<evidence type="ECO:0000256" key="9">
    <source>
        <dbReference type="ARBA" id="ARBA00022723"/>
    </source>
</evidence>
<evidence type="ECO:0000256" key="5">
    <source>
        <dbReference type="ARBA" id="ARBA00010231"/>
    </source>
</evidence>
<proteinExistence type="inferred from homology"/>
<dbReference type="SUPFAM" id="SSF55957">
    <property type="entry name" value="Phosphoglucomutase, C-terminal domain"/>
    <property type="match status" value="1"/>
</dbReference>
<evidence type="ECO:0000256" key="2">
    <source>
        <dbReference type="ARBA" id="ARBA00001946"/>
    </source>
</evidence>
<feature type="domain" description="Alpha-D-phosphohexomutase alpha/beta/alpha" evidence="19">
    <location>
        <begin position="315"/>
        <end position="440"/>
    </location>
</feature>
<evidence type="ECO:0000259" key="16">
    <source>
        <dbReference type="Pfam" id="PF00408"/>
    </source>
</evidence>
<dbReference type="InterPro" id="IPR036900">
    <property type="entry name" value="A-D-PHexomutase_C_sf"/>
</dbReference>
<dbReference type="Pfam" id="PF02880">
    <property type="entry name" value="PGM_PMM_III"/>
    <property type="match status" value="1"/>
</dbReference>
<comment type="pathway">
    <text evidence="4">Lipid metabolism.</text>
</comment>
<keyword evidence="9 15" id="KW-0479">Metal-binding</keyword>
<keyword evidence="11 20" id="KW-0413">Isomerase</keyword>
<keyword evidence="8" id="KW-0597">Phosphoprotein</keyword>
<comment type="catalytic activity">
    <reaction evidence="1">
        <text>alpha-D-glucose 1-phosphate = alpha-D-glucose 6-phosphate</text>
        <dbReference type="Rhea" id="RHEA:23536"/>
        <dbReference type="ChEBI" id="CHEBI:58225"/>
        <dbReference type="ChEBI" id="CHEBI:58601"/>
        <dbReference type="EC" id="5.4.2.2"/>
    </reaction>
</comment>
<dbReference type="PROSITE" id="PS00710">
    <property type="entry name" value="PGM_PMM"/>
    <property type="match status" value="1"/>
</dbReference>
<dbReference type="PANTHER" id="PTHR45745">
    <property type="entry name" value="PHOSPHOMANNOMUTASE 45A"/>
    <property type="match status" value="1"/>
</dbReference>
<evidence type="ECO:0000259" key="17">
    <source>
        <dbReference type="Pfam" id="PF02878"/>
    </source>
</evidence>
<dbReference type="Pfam" id="PF00408">
    <property type="entry name" value="PGM_PMM_IV"/>
    <property type="match status" value="1"/>
</dbReference>
<evidence type="ECO:0000256" key="8">
    <source>
        <dbReference type="ARBA" id="ARBA00022553"/>
    </source>
</evidence>
<evidence type="ECO:0000256" key="1">
    <source>
        <dbReference type="ARBA" id="ARBA00000443"/>
    </source>
</evidence>
<accession>A0ABW4QI21</accession>
<comment type="pathway">
    <text evidence="3">Glycolipid metabolism; diglucosyl-diacylglycerol biosynthesis.</text>
</comment>
<dbReference type="InterPro" id="IPR005843">
    <property type="entry name" value="A-D-PHexomutase_C"/>
</dbReference>
<evidence type="ECO:0000313" key="21">
    <source>
        <dbReference type="Proteomes" id="UP001597273"/>
    </source>
</evidence>